<accession>A0A9D4J135</accession>
<reference evidence="1" key="1">
    <citation type="journal article" date="2019" name="bioRxiv">
        <title>The Genome of the Zebra Mussel, Dreissena polymorpha: A Resource for Invasive Species Research.</title>
        <authorList>
            <person name="McCartney M.A."/>
            <person name="Auch B."/>
            <person name="Kono T."/>
            <person name="Mallez S."/>
            <person name="Zhang Y."/>
            <person name="Obille A."/>
            <person name="Becker A."/>
            <person name="Abrahante J.E."/>
            <person name="Garbe J."/>
            <person name="Badalamenti J.P."/>
            <person name="Herman A."/>
            <person name="Mangelson H."/>
            <person name="Liachko I."/>
            <person name="Sullivan S."/>
            <person name="Sone E.D."/>
            <person name="Koren S."/>
            <person name="Silverstein K.A.T."/>
            <person name="Beckman K.B."/>
            <person name="Gohl D.M."/>
        </authorList>
    </citation>
    <scope>NUCLEOTIDE SEQUENCE</scope>
    <source>
        <strain evidence="1">Duluth1</strain>
        <tissue evidence="1">Whole animal</tissue>
    </source>
</reference>
<protein>
    <submittedName>
        <fullName evidence="1">Uncharacterized protein</fullName>
    </submittedName>
</protein>
<proteinExistence type="predicted"/>
<sequence>MLFRYLGRKRLNRKDEVLLEGTESLVWPSYSYWTLSYLLSGRGARKLLAQEPLQKLLPVDEYLPVMFNKHPELVSDHRSVKTGLNSCTLRVIPD</sequence>
<keyword evidence="2" id="KW-1185">Reference proteome</keyword>
<evidence type="ECO:0000313" key="1">
    <source>
        <dbReference type="EMBL" id="KAH3791989.1"/>
    </source>
</evidence>
<organism evidence="1 2">
    <name type="scientific">Dreissena polymorpha</name>
    <name type="common">Zebra mussel</name>
    <name type="synonym">Mytilus polymorpha</name>
    <dbReference type="NCBI Taxonomy" id="45954"/>
    <lineage>
        <taxon>Eukaryota</taxon>
        <taxon>Metazoa</taxon>
        <taxon>Spiralia</taxon>
        <taxon>Lophotrochozoa</taxon>
        <taxon>Mollusca</taxon>
        <taxon>Bivalvia</taxon>
        <taxon>Autobranchia</taxon>
        <taxon>Heteroconchia</taxon>
        <taxon>Euheterodonta</taxon>
        <taxon>Imparidentia</taxon>
        <taxon>Neoheterodontei</taxon>
        <taxon>Myida</taxon>
        <taxon>Dreissenoidea</taxon>
        <taxon>Dreissenidae</taxon>
        <taxon>Dreissena</taxon>
    </lineage>
</organism>
<reference evidence="1" key="2">
    <citation type="submission" date="2020-11" db="EMBL/GenBank/DDBJ databases">
        <authorList>
            <person name="McCartney M.A."/>
            <person name="Auch B."/>
            <person name="Kono T."/>
            <person name="Mallez S."/>
            <person name="Becker A."/>
            <person name="Gohl D.M."/>
            <person name="Silverstein K.A.T."/>
            <person name="Koren S."/>
            <person name="Bechman K.B."/>
            <person name="Herman A."/>
            <person name="Abrahante J.E."/>
            <person name="Garbe J."/>
        </authorList>
    </citation>
    <scope>NUCLEOTIDE SEQUENCE</scope>
    <source>
        <strain evidence="1">Duluth1</strain>
        <tissue evidence="1">Whole animal</tissue>
    </source>
</reference>
<dbReference type="AlphaFoldDB" id="A0A9D4J135"/>
<dbReference type="EMBL" id="JAIWYP010000007">
    <property type="protein sequence ID" value="KAH3791989.1"/>
    <property type="molecule type" value="Genomic_DNA"/>
</dbReference>
<dbReference type="Proteomes" id="UP000828390">
    <property type="component" value="Unassembled WGS sequence"/>
</dbReference>
<name>A0A9D4J135_DREPO</name>
<gene>
    <name evidence="1" type="ORF">DPMN_145478</name>
</gene>
<evidence type="ECO:0000313" key="2">
    <source>
        <dbReference type="Proteomes" id="UP000828390"/>
    </source>
</evidence>
<comment type="caution">
    <text evidence="1">The sequence shown here is derived from an EMBL/GenBank/DDBJ whole genome shotgun (WGS) entry which is preliminary data.</text>
</comment>